<comment type="caution">
    <text evidence="1">The sequence shown here is derived from an EMBL/GenBank/DDBJ whole genome shotgun (WGS) entry which is preliminary data.</text>
</comment>
<organism evidence="1 2">
    <name type="scientific">Phytoactinopolyspora halotolerans</name>
    <dbReference type="NCBI Taxonomy" id="1981512"/>
    <lineage>
        <taxon>Bacteria</taxon>
        <taxon>Bacillati</taxon>
        <taxon>Actinomycetota</taxon>
        <taxon>Actinomycetes</taxon>
        <taxon>Jiangellales</taxon>
        <taxon>Jiangellaceae</taxon>
        <taxon>Phytoactinopolyspora</taxon>
    </lineage>
</organism>
<dbReference type="Proteomes" id="UP000475214">
    <property type="component" value="Unassembled WGS sequence"/>
</dbReference>
<evidence type="ECO:0000313" key="1">
    <source>
        <dbReference type="EMBL" id="NEE00100.1"/>
    </source>
</evidence>
<sequence length="267" mass="29501">MDLAHVVRPSAHAVAPLDCGRPRNGMTHPVRKRLTGRVLRPRPDEADPDLAEVIGRSRAGMSHRQALSELVLSGWVPCGIGDWATALRSPDGRFVVRVCPFDPAYAAFIELCRRCEGNPYLPRIYLAADLDGGGSLTVLDHLAQAPQGEAAQLVHRWKHNDGGADLTTLKEAALIVNAEYAARMPWWDGLDLNESNVRLSTDGQLAFIDIFCMDGAELYAQVLKDAAVVRRKIPIEQCRHLLDIPYMARESSPDEIRALHEAWTGSR</sequence>
<keyword evidence="2" id="KW-1185">Reference proteome</keyword>
<dbReference type="EMBL" id="JAAGOA010000004">
    <property type="protein sequence ID" value="NEE00100.1"/>
    <property type="molecule type" value="Genomic_DNA"/>
</dbReference>
<protein>
    <recommendedName>
        <fullName evidence="3">PhoP regulatory network protein YrbL</fullName>
    </recommendedName>
</protein>
<accession>A0A6L9S7Z8</accession>
<evidence type="ECO:0008006" key="3">
    <source>
        <dbReference type="Google" id="ProtNLM"/>
    </source>
</evidence>
<gene>
    <name evidence="1" type="ORF">G1H10_07945</name>
</gene>
<proteinExistence type="predicted"/>
<name>A0A6L9S7Z8_9ACTN</name>
<dbReference type="AlphaFoldDB" id="A0A6L9S7Z8"/>
<reference evidence="1 2" key="1">
    <citation type="submission" date="2020-02" db="EMBL/GenBank/DDBJ databases">
        <authorList>
            <person name="Li X.-J."/>
            <person name="Han X.-M."/>
        </authorList>
    </citation>
    <scope>NUCLEOTIDE SEQUENCE [LARGE SCALE GENOMIC DNA]</scope>
    <source>
        <strain evidence="1 2">CCTCC AB 2017055</strain>
    </source>
</reference>
<evidence type="ECO:0000313" key="2">
    <source>
        <dbReference type="Proteomes" id="UP000475214"/>
    </source>
</evidence>